<dbReference type="InterPro" id="IPR013013">
    <property type="entry name" value="PTS_EIIC_1"/>
</dbReference>
<evidence type="ECO:0000256" key="9">
    <source>
        <dbReference type="ARBA" id="ARBA00022989"/>
    </source>
</evidence>
<dbReference type="InterPro" id="IPR001996">
    <property type="entry name" value="PTS_IIB_1"/>
</dbReference>
<feature type="transmembrane region" description="Helical" evidence="12">
    <location>
        <begin position="155"/>
        <end position="172"/>
    </location>
</feature>
<dbReference type="InterPro" id="IPR050558">
    <property type="entry name" value="PTS_Sugar-Specific_Components"/>
</dbReference>
<evidence type="ECO:0000256" key="12">
    <source>
        <dbReference type="SAM" id="Phobius"/>
    </source>
</evidence>
<evidence type="ECO:0000256" key="5">
    <source>
        <dbReference type="ARBA" id="ARBA00022679"/>
    </source>
</evidence>
<accession>A0AAV3WRX8</accession>
<keyword evidence="2" id="KW-0813">Transport</keyword>
<evidence type="ECO:0000259" key="13">
    <source>
        <dbReference type="PROSITE" id="PS51098"/>
    </source>
</evidence>
<evidence type="ECO:0008006" key="17">
    <source>
        <dbReference type="Google" id="ProtNLM"/>
    </source>
</evidence>
<dbReference type="RefSeq" id="WP_091759892.1">
    <property type="nucleotide sequence ID" value="NZ_BJVX01000001.1"/>
</dbReference>
<keyword evidence="4" id="KW-0762">Sugar transport</keyword>
<dbReference type="GO" id="GO:0090589">
    <property type="term" value="F:protein-phosphocysteine-trehalose phosphotransferase system transporter activity"/>
    <property type="evidence" value="ECO:0007669"/>
    <property type="project" value="TreeGrafter"/>
</dbReference>
<dbReference type="PROSITE" id="PS01035">
    <property type="entry name" value="PTS_EIIB_TYPE_1_CYS"/>
    <property type="match status" value="1"/>
</dbReference>
<dbReference type="InterPro" id="IPR003352">
    <property type="entry name" value="PTS_EIIC"/>
</dbReference>
<keyword evidence="10 12" id="KW-0472">Membrane</keyword>
<dbReference type="Gene3D" id="3.30.1360.60">
    <property type="entry name" value="Glucose permease domain IIB"/>
    <property type="match status" value="1"/>
</dbReference>
<feature type="transmembrane region" description="Helical" evidence="12">
    <location>
        <begin position="246"/>
        <end position="267"/>
    </location>
</feature>
<name>A0AAV3WRX8_9LACT</name>
<dbReference type="InterPro" id="IPR018113">
    <property type="entry name" value="PTrfase_EIIB_Cys"/>
</dbReference>
<gene>
    <name evidence="15" type="ORF">M132T_03060</name>
</gene>
<feature type="domain" description="PTS EIIB type-1" evidence="13">
    <location>
        <begin position="4"/>
        <end position="86"/>
    </location>
</feature>
<evidence type="ECO:0000256" key="10">
    <source>
        <dbReference type="ARBA" id="ARBA00023136"/>
    </source>
</evidence>
<keyword evidence="3" id="KW-1003">Cell membrane</keyword>
<dbReference type="PANTHER" id="PTHR30175:SF1">
    <property type="entry name" value="PTS SYSTEM ARBUTIN-, CELLOBIOSE-, AND SALICIN-SPECIFIC EIIBC COMPONENT-RELATED"/>
    <property type="match status" value="1"/>
</dbReference>
<dbReference type="PROSITE" id="PS51103">
    <property type="entry name" value="PTS_EIIC_TYPE_1"/>
    <property type="match status" value="1"/>
</dbReference>
<dbReference type="GeneID" id="96910280"/>
<sequence>MDYDKLAAVIIDKVGGENNVNDVIHCATRLRFNLKDRSKADTEEIKNLEDVITVIESGGQYQVVIGDQVSEVYKYIVDILGINFKDEVDANDFDQQEDQSIFDKILGIVSGIFTPVIGILAASGILKGLLTALIVVGVIDDTSGVYRVLFAASDAFYYFLPIFLGFTAAKVFKTNQFMGAAMGAALVYPTLVEMATSGAQLSFLNIPIVLMNYTQSVVPVIVSVYFLSVVEKFLNKVIPKTLKMIFVPLLILIIVVPISLMVVGPVTQTLSNLLAEGALALYGLSPLVAGLLLASIWQVTVIFGLHWAFIPIFINNIAVYGFDPINAMLYCTVFAQTGAAMAVMLKTKDAKLKGLATTATISGFLGITEPAIYGVNLPTKKPFIMACIGSGVGGAIAGAFGANMFGGFASGGIFGIPMFIDPSAGVTAGFIGFVISLGTAFVLSALLTYFIGFEEDKVLTK</sequence>
<evidence type="ECO:0000259" key="14">
    <source>
        <dbReference type="PROSITE" id="PS51103"/>
    </source>
</evidence>
<feature type="transmembrane region" description="Helical" evidence="12">
    <location>
        <begin position="383"/>
        <end position="406"/>
    </location>
</feature>
<dbReference type="GO" id="GO:0005886">
    <property type="term" value="C:plasma membrane"/>
    <property type="evidence" value="ECO:0007669"/>
    <property type="project" value="UniProtKB-SubCell"/>
</dbReference>
<feature type="transmembrane region" description="Helical" evidence="12">
    <location>
        <begin position="426"/>
        <end position="451"/>
    </location>
</feature>
<feature type="transmembrane region" description="Helical" evidence="12">
    <location>
        <begin position="105"/>
        <end position="135"/>
    </location>
</feature>
<dbReference type="SUPFAM" id="SSF55604">
    <property type="entry name" value="Glucose permease domain IIB"/>
    <property type="match status" value="1"/>
</dbReference>
<dbReference type="Pfam" id="PF00367">
    <property type="entry name" value="PTS_EIIB"/>
    <property type="match status" value="1"/>
</dbReference>
<keyword evidence="7 12" id="KW-0812">Transmembrane</keyword>
<dbReference type="InterPro" id="IPR036878">
    <property type="entry name" value="Glu_permease_IIB"/>
</dbReference>
<dbReference type="GO" id="GO:0016301">
    <property type="term" value="F:kinase activity"/>
    <property type="evidence" value="ECO:0007669"/>
    <property type="project" value="UniProtKB-KW"/>
</dbReference>
<dbReference type="PANTHER" id="PTHR30175">
    <property type="entry name" value="PHOSPHOTRANSFERASE SYSTEM TRANSPORT PROTEIN"/>
    <property type="match status" value="1"/>
</dbReference>
<evidence type="ECO:0000256" key="6">
    <source>
        <dbReference type="ARBA" id="ARBA00022683"/>
    </source>
</evidence>
<keyword evidence="6" id="KW-0598">Phosphotransferase system</keyword>
<evidence type="ECO:0000256" key="4">
    <source>
        <dbReference type="ARBA" id="ARBA00022597"/>
    </source>
</evidence>
<evidence type="ECO:0000256" key="8">
    <source>
        <dbReference type="ARBA" id="ARBA00022777"/>
    </source>
</evidence>
<feature type="transmembrane region" description="Helical" evidence="12">
    <location>
        <begin position="184"/>
        <end position="210"/>
    </location>
</feature>
<dbReference type="EMBL" id="BKBI01000002">
    <property type="protein sequence ID" value="GEQ34798.1"/>
    <property type="molecule type" value="Genomic_DNA"/>
</dbReference>
<evidence type="ECO:0000256" key="2">
    <source>
        <dbReference type="ARBA" id="ARBA00022448"/>
    </source>
</evidence>
<feature type="transmembrane region" description="Helical" evidence="12">
    <location>
        <begin position="216"/>
        <end position="234"/>
    </location>
</feature>
<dbReference type="GO" id="GO:0015771">
    <property type="term" value="P:trehalose transport"/>
    <property type="evidence" value="ECO:0007669"/>
    <property type="project" value="TreeGrafter"/>
</dbReference>
<organism evidence="15 16">
    <name type="scientific">Marinilactibacillus psychrotolerans</name>
    <dbReference type="NCBI Taxonomy" id="191770"/>
    <lineage>
        <taxon>Bacteria</taxon>
        <taxon>Bacillati</taxon>
        <taxon>Bacillota</taxon>
        <taxon>Bacilli</taxon>
        <taxon>Lactobacillales</taxon>
        <taxon>Carnobacteriaceae</taxon>
        <taxon>Marinilactibacillus</taxon>
    </lineage>
</organism>
<feature type="transmembrane region" description="Helical" evidence="12">
    <location>
        <begin position="327"/>
        <end position="345"/>
    </location>
</feature>
<feature type="domain" description="PTS EIIC type-1" evidence="14">
    <location>
        <begin position="107"/>
        <end position="461"/>
    </location>
</feature>
<comment type="caution">
    <text evidence="15">The sequence shown here is derived from an EMBL/GenBank/DDBJ whole genome shotgun (WGS) entry which is preliminary data.</text>
</comment>
<protein>
    <recommendedName>
        <fullName evidence="17">PTS beta-glucoside transporter subunit IIABC</fullName>
    </recommendedName>
</protein>
<keyword evidence="9 12" id="KW-1133">Transmembrane helix</keyword>
<evidence type="ECO:0000256" key="3">
    <source>
        <dbReference type="ARBA" id="ARBA00022475"/>
    </source>
</evidence>
<evidence type="ECO:0000313" key="15">
    <source>
        <dbReference type="EMBL" id="GEQ34798.1"/>
    </source>
</evidence>
<evidence type="ECO:0000256" key="1">
    <source>
        <dbReference type="ARBA" id="ARBA00004651"/>
    </source>
</evidence>
<dbReference type="Pfam" id="PF02378">
    <property type="entry name" value="PTS_EIIC"/>
    <property type="match status" value="1"/>
</dbReference>
<dbReference type="GO" id="GO:0009401">
    <property type="term" value="P:phosphoenolpyruvate-dependent sugar phosphotransferase system"/>
    <property type="evidence" value="ECO:0007669"/>
    <property type="project" value="UniProtKB-KW"/>
</dbReference>
<dbReference type="CDD" id="cd00212">
    <property type="entry name" value="PTS_IIB_glc"/>
    <property type="match status" value="1"/>
</dbReference>
<dbReference type="FunFam" id="3.30.1360.60:FF:000001">
    <property type="entry name" value="PTS system glucose-specific IIBC component PtsG"/>
    <property type="match status" value="1"/>
</dbReference>
<evidence type="ECO:0000256" key="11">
    <source>
        <dbReference type="PROSITE-ProRule" id="PRU00421"/>
    </source>
</evidence>
<feature type="active site" description="Phosphocysteine intermediate; for EIIB activity" evidence="11">
    <location>
        <position position="26"/>
    </location>
</feature>
<dbReference type="Proteomes" id="UP000887127">
    <property type="component" value="Unassembled WGS sequence"/>
</dbReference>
<dbReference type="PROSITE" id="PS51098">
    <property type="entry name" value="PTS_EIIB_TYPE_1"/>
    <property type="match status" value="1"/>
</dbReference>
<keyword evidence="5" id="KW-0808">Transferase</keyword>
<evidence type="ECO:0000256" key="7">
    <source>
        <dbReference type="ARBA" id="ARBA00022692"/>
    </source>
</evidence>
<keyword evidence="8" id="KW-0418">Kinase</keyword>
<dbReference type="AlphaFoldDB" id="A0AAV3WRX8"/>
<proteinExistence type="predicted"/>
<evidence type="ECO:0000313" key="16">
    <source>
        <dbReference type="Proteomes" id="UP000887127"/>
    </source>
</evidence>
<comment type="subcellular location">
    <subcellularLocation>
        <location evidence="1">Cell membrane</location>
        <topology evidence="1">Multi-pass membrane protein</topology>
    </subcellularLocation>
</comment>
<dbReference type="GO" id="GO:0008982">
    <property type="term" value="F:protein-N(PI)-phosphohistidine-sugar phosphotransferase activity"/>
    <property type="evidence" value="ECO:0007669"/>
    <property type="project" value="InterPro"/>
</dbReference>
<reference evidence="15" key="1">
    <citation type="submission" date="2019-08" db="EMBL/GenBank/DDBJ databases">
        <title>Marinilactibacillus psychrotolerans M13-2T whole genome sequencing project.</title>
        <authorList>
            <person name="Ishikawa M."/>
            <person name="Suzuki T."/>
            <person name="Matsutani M."/>
        </authorList>
    </citation>
    <scope>NUCLEOTIDE SEQUENCE</scope>
    <source>
        <strain evidence="15">M13-2T</strain>
    </source>
</reference>